<keyword evidence="5" id="KW-0067">ATP-binding</keyword>
<evidence type="ECO:0000256" key="6">
    <source>
        <dbReference type="ARBA" id="ARBA00022989"/>
    </source>
</evidence>
<dbReference type="InterPro" id="IPR011527">
    <property type="entry name" value="ABC1_TM_dom"/>
</dbReference>
<dbReference type="InterPro" id="IPR056228">
    <property type="entry name" value="ABCC10-like_N"/>
</dbReference>
<reference evidence="10" key="1">
    <citation type="journal article" date="2021" name="Nat. Commun.">
        <title>Genomic analyses provide insights into spinach domestication and the genetic basis of agronomic traits.</title>
        <authorList>
            <person name="Cai X."/>
            <person name="Sun X."/>
            <person name="Xu C."/>
            <person name="Sun H."/>
            <person name="Wang X."/>
            <person name="Ge C."/>
            <person name="Zhang Z."/>
            <person name="Wang Q."/>
            <person name="Fei Z."/>
            <person name="Jiao C."/>
            <person name="Wang Q."/>
        </authorList>
    </citation>
    <scope>NUCLEOTIDE SEQUENCE [LARGE SCALE GENOMIC DNA]</scope>
    <source>
        <strain evidence="10">cv. Varoflay</strain>
    </source>
</reference>
<accession>A0ABM3RNQ3</accession>
<dbReference type="CDD" id="cd18579">
    <property type="entry name" value="ABC_6TM_ABCC_D1"/>
    <property type="match status" value="1"/>
</dbReference>
<evidence type="ECO:0000256" key="1">
    <source>
        <dbReference type="ARBA" id="ARBA00004141"/>
    </source>
</evidence>
<feature type="transmembrane region" description="Helical" evidence="8">
    <location>
        <begin position="111"/>
        <end position="133"/>
    </location>
</feature>
<dbReference type="Proteomes" id="UP000813463">
    <property type="component" value="Chromosome 3"/>
</dbReference>
<dbReference type="InterPro" id="IPR036640">
    <property type="entry name" value="ABC1_TM_sf"/>
</dbReference>
<dbReference type="GeneID" id="130470750"/>
<proteinExistence type="predicted"/>
<sequence>MQNLWTVFCGESDCSKNSSDNSYSPRFSLVIHPSSCVNHASLICFNILLLVILLYNFICKFLFKKVKLQPHNRRQFSVLQILSAVFNGCLGLVYIGFGLKTSLKRELFPKVRIQILSILAFLYAGIFGFLTLFTATVNHDIAVKGVLDILSFLGASLLLLCTNEYIPTDVDEIHSRKFGSTTALFSKAGVFSKMTFCWLNPLMKLGRKKTLKEDDLPTLRDVDMAKSCYLQFLGQKNKHKQASTPSEDSESSILWTIVACYWREILMSGVFALLKILALSAGSLFLDSFIQVADGKEAFRYEGYVLEISIFLTKILESFSQRQWYFQTRLIGLKVRTILIAAIYKKQLRRSTVAKRIHSGGIIMNYINVDSYRIGEFPFWFHQTWTTSLQLCFAIAILIRSVGLASIASLIVIILTVICNTPLAKLQQKHQRKLMVVQDERLKAFSEALVNMKVLKMYAWETHFKNKVEELRKVEHKYLSAVLLQKAYNTFLFWTSPVLVSSATFGACYLLKNPLNASNVFTCCSGVVKVETMGFE</sequence>
<feature type="transmembrane region" description="Helical" evidence="8">
    <location>
        <begin position="391"/>
        <end position="418"/>
    </location>
</feature>
<dbReference type="Pfam" id="PF24358">
    <property type="entry name" value="ABCC10_N"/>
    <property type="match status" value="1"/>
</dbReference>
<dbReference type="Gene3D" id="1.20.1560.10">
    <property type="entry name" value="ABC transporter type 1, transmembrane domain"/>
    <property type="match status" value="1"/>
</dbReference>
<dbReference type="PROSITE" id="PS50929">
    <property type="entry name" value="ABC_TM1F"/>
    <property type="match status" value="1"/>
</dbReference>
<keyword evidence="10" id="KW-1185">Reference proteome</keyword>
<dbReference type="PANTHER" id="PTHR24223:SF369">
    <property type="entry name" value="ABC TRANSPORTER C FAMILY MEMBER 10"/>
    <property type="match status" value="1"/>
</dbReference>
<feature type="transmembrane region" description="Helical" evidence="8">
    <location>
        <begin position="78"/>
        <end position="99"/>
    </location>
</feature>
<keyword evidence="7 8" id="KW-0472">Membrane</keyword>
<gene>
    <name evidence="11" type="primary">LOC130470750</name>
</gene>
<protein>
    <submittedName>
        <fullName evidence="11">ABC transporter C family member 10-like</fullName>
    </submittedName>
</protein>
<feature type="transmembrane region" description="Helical" evidence="8">
    <location>
        <begin position="39"/>
        <end position="58"/>
    </location>
</feature>
<organism evidence="10 11">
    <name type="scientific">Spinacia oleracea</name>
    <name type="common">Spinach</name>
    <dbReference type="NCBI Taxonomy" id="3562"/>
    <lineage>
        <taxon>Eukaryota</taxon>
        <taxon>Viridiplantae</taxon>
        <taxon>Streptophyta</taxon>
        <taxon>Embryophyta</taxon>
        <taxon>Tracheophyta</taxon>
        <taxon>Spermatophyta</taxon>
        <taxon>Magnoliopsida</taxon>
        <taxon>eudicotyledons</taxon>
        <taxon>Gunneridae</taxon>
        <taxon>Pentapetalae</taxon>
        <taxon>Caryophyllales</taxon>
        <taxon>Chenopodiaceae</taxon>
        <taxon>Chenopodioideae</taxon>
        <taxon>Anserineae</taxon>
        <taxon>Spinacia</taxon>
    </lineage>
</organism>
<dbReference type="InterPro" id="IPR050173">
    <property type="entry name" value="ABC_transporter_C-like"/>
</dbReference>
<keyword evidence="6 8" id="KW-1133">Transmembrane helix</keyword>
<evidence type="ECO:0000313" key="11">
    <source>
        <dbReference type="RefSeq" id="XP_056697245.1"/>
    </source>
</evidence>
<keyword evidence="2" id="KW-0813">Transport</keyword>
<dbReference type="InterPro" id="IPR044746">
    <property type="entry name" value="ABCC_6TM_D1"/>
</dbReference>
<comment type="subcellular location">
    <subcellularLocation>
        <location evidence="1">Membrane</location>
        <topology evidence="1">Multi-pass membrane protein</topology>
    </subcellularLocation>
</comment>
<dbReference type="SUPFAM" id="SSF90123">
    <property type="entry name" value="ABC transporter transmembrane region"/>
    <property type="match status" value="1"/>
</dbReference>
<name>A0ABM3RNQ3_SPIOL</name>
<keyword evidence="4" id="KW-0547">Nucleotide-binding</keyword>
<evidence type="ECO:0000256" key="2">
    <source>
        <dbReference type="ARBA" id="ARBA00022448"/>
    </source>
</evidence>
<dbReference type="Pfam" id="PF00664">
    <property type="entry name" value="ABC_membrane"/>
    <property type="match status" value="1"/>
</dbReference>
<evidence type="ECO:0000256" key="8">
    <source>
        <dbReference type="SAM" id="Phobius"/>
    </source>
</evidence>
<evidence type="ECO:0000256" key="5">
    <source>
        <dbReference type="ARBA" id="ARBA00022840"/>
    </source>
</evidence>
<feature type="domain" description="ABC transmembrane type-1" evidence="9">
    <location>
        <begin position="266"/>
        <end position="523"/>
    </location>
</feature>
<dbReference type="RefSeq" id="XP_056697245.1">
    <property type="nucleotide sequence ID" value="XM_056841267.1"/>
</dbReference>
<evidence type="ECO:0000256" key="3">
    <source>
        <dbReference type="ARBA" id="ARBA00022692"/>
    </source>
</evidence>
<evidence type="ECO:0000313" key="10">
    <source>
        <dbReference type="Proteomes" id="UP000813463"/>
    </source>
</evidence>
<evidence type="ECO:0000256" key="4">
    <source>
        <dbReference type="ARBA" id="ARBA00022741"/>
    </source>
</evidence>
<reference evidence="11" key="2">
    <citation type="submission" date="2025-08" db="UniProtKB">
        <authorList>
            <consortium name="RefSeq"/>
        </authorList>
    </citation>
    <scope>IDENTIFICATION</scope>
    <source>
        <tissue evidence="11">Leaf</tissue>
    </source>
</reference>
<evidence type="ECO:0000256" key="7">
    <source>
        <dbReference type="ARBA" id="ARBA00023136"/>
    </source>
</evidence>
<keyword evidence="3 8" id="KW-0812">Transmembrane</keyword>
<evidence type="ECO:0000259" key="9">
    <source>
        <dbReference type="PROSITE" id="PS50929"/>
    </source>
</evidence>
<dbReference type="PANTHER" id="PTHR24223">
    <property type="entry name" value="ATP-BINDING CASSETTE SUB-FAMILY C"/>
    <property type="match status" value="1"/>
</dbReference>